<sequence>MNTQGRESSPGPVGTATAGTGEKAGTPGRPRHPELDQAILHATVDIVVLRGFVGATVEAIARQAGTGKGAVYRRWPDKISLVIAAMRARVYEVAVPDTGSLREDLRTCVLHYAWGDRHGARFLANVLSEAPRDTALLEAAVEAMEGAPSTALQSVIRRWVARGEIAPSVPVELLTTLVSALALRQVLLHGRCIDTGTVADLVDHVLLPALRRT</sequence>
<dbReference type="PANTHER" id="PTHR30055:SF148">
    <property type="entry name" value="TETR-FAMILY TRANSCRIPTIONAL REGULATOR"/>
    <property type="match status" value="1"/>
</dbReference>
<dbReference type="InterPro" id="IPR011075">
    <property type="entry name" value="TetR_C"/>
</dbReference>
<dbReference type="Proteomes" id="UP001595839">
    <property type="component" value="Unassembled WGS sequence"/>
</dbReference>
<accession>A0ABV9AS07</accession>
<evidence type="ECO:0000313" key="8">
    <source>
        <dbReference type="Proteomes" id="UP001595839"/>
    </source>
</evidence>
<dbReference type="Gene3D" id="1.10.357.10">
    <property type="entry name" value="Tetracycline Repressor, domain 2"/>
    <property type="match status" value="1"/>
</dbReference>
<dbReference type="RefSeq" id="WP_381174259.1">
    <property type="nucleotide sequence ID" value="NZ_JBHSFK010000006.1"/>
</dbReference>
<dbReference type="SUPFAM" id="SSF48498">
    <property type="entry name" value="Tetracyclin repressor-like, C-terminal domain"/>
    <property type="match status" value="1"/>
</dbReference>
<dbReference type="InterPro" id="IPR009057">
    <property type="entry name" value="Homeodomain-like_sf"/>
</dbReference>
<keyword evidence="1" id="KW-0805">Transcription regulation</keyword>
<feature type="DNA-binding region" description="H-T-H motif" evidence="4">
    <location>
        <begin position="56"/>
        <end position="75"/>
    </location>
</feature>
<dbReference type="SUPFAM" id="SSF46689">
    <property type="entry name" value="Homeodomain-like"/>
    <property type="match status" value="1"/>
</dbReference>
<keyword evidence="8" id="KW-1185">Reference proteome</keyword>
<dbReference type="Pfam" id="PF00440">
    <property type="entry name" value="TetR_N"/>
    <property type="match status" value="1"/>
</dbReference>
<evidence type="ECO:0000256" key="2">
    <source>
        <dbReference type="ARBA" id="ARBA00023125"/>
    </source>
</evidence>
<evidence type="ECO:0000256" key="4">
    <source>
        <dbReference type="PROSITE-ProRule" id="PRU00335"/>
    </source>
</evidence>
<name>A0ABV9AS07_9ACTN</name>
<keyword evidence="3" id="KW-0804">Transcription</keyword>
<evidence type="ECO:0000256" key="5">
    <source>
        <dbReference type="SAM" id="MobiDB-lite"/>
    </source>
</evidence>
<dbReference type="PANTHER" id="PTHR30055">
    <property type="entry name" value="HTH-TYPE TRANSCRIPTIONAL REGULATOR RUTR"/>
    <property type="match status" value="1"/>
</dbReference>
<organism evidence="7 8">
    <name type="scientific">Streptomyces vulcanius</name>
    <dbReference type="NCBI Taxonomy" id="1441876"/>
    <lineage>
        <taxon>Bacteria</taxon>
        <taxon>Bacillati</taxon>
        <taxon>Actinomycetota</taxon>
        <taxon>Actinomycetes</taxon>
        <taxon>Kitasatosporales</taxon>
        <taxon>Streptomycetaceae</taxon>
        <taxon>Streptomyces</taxon>
    </lineage>
</organism>
<keyword evidence="2 4" id="KW-0238">DNA-binding</keyword>
<evidence type="ECO:0000256" key="1">
    <source>
        <dbReference type="ARBA" id="ARBA00023015"/>
    </source>
</evidence>
<feature type="region of interest" description="Disordered" evidence="5">
    <location>
        <begin position="1"/>
        <end position="33"/>
    </location>
</feature>
<gene>
    <name evidence="7" type="ORF">ACFPIH_12220</name>
</gene>
<feature type="compositionally biased region" description="Low complexity" evidence="5">
    <location>
        <begin position="14"/>
        <end position="26"/>
    </location>
</feature>
<evidence type="ECO:0000313" key="7">
    <source>
        <dbReference type="EMBL" id="MFC4500291.1"/>
    </source>
</evidence>
<evidence type="ECO:0000259" key="6">
    <source>
        <dbReference type="PROSITE" id="PS50977"/>
    </source>
</evidence>
<comment type="caution">
    <text evidence="7">The sequence shown here is derived from an EMBL/GenBank/DDBJ whole genome shotgun (WGS) entry which is preliminary data.</text>
</comment>
<proteinExistence type="predicted"/>
<dbReference type="PROSITE" id="PS50977">
    <property type="entry name" value="HTH_TETR_2"/>
    <property type="match status" value="1"/>
</dbReference>
<dbReference type="InterPro" id="IPR050109">
    <property type="entry name" value="HTH-type_TetR-like_transc_reg"/>
</dbReference>
<dbReference type="Gene3D" id="1.10.10.60">
    <property type="entry name" value="Homeodomain-like"/>
    <property type="match status" value="1"/>
</dbReference>
<protein>
    <submittedName>
        <fullName evidence="7">TetR/AcrR family transcriptional regulator</fullName>
    </submittedName>
</protein>
<feature type="domain" description="HTH tetR-type" evidence="6">
    <location>
        <begin position="33"/>
        <end position="93"/>
    </location>
</feature>
<dbReference type="InterPro" id="IPR036271">
    <property type="entry name" value="Tet_transcr_reg_TetR-rel_C_sf"/>
</dbReference>
<dbReference type="EMBL" id="JBHSFK010000006">
    <property type="protein sequence ID" value="MFC4500291.1"/>
    <property type="molecule type" value="Genomic_DNA"/>
</dbReference>
<evidence type="ECO:0000256" key="3">
    <source>
        <dbReference type="ARBA" id="ARBA00023163"/>
    </source>
</evidence>
<dbReference type="InterPro" id="IPR001647">
    <property type="entry name" value="HTH_TetR"/>
</dbReference>
<dbReference type="Pfam" id="PF16859">
    <property type="entry name" value="TetR_C_11"/>
    <property type="match status" value="1"/>
</dbReference>
<reference evidence="8" key="1">
    <citation type="journal article" date="2019" name="Int. J. Syst. Evol. Microbiol.">
        <title>The Global Catalogue of Microorganisms (GCM) 10K type strain sequencing project: providing services to taxonomists for standard genome sequencing and annotation.</title>
        <authorList>
            <consortium name="The Broad Institute Genomics Platform"/>
            <consortium name="The Broad Institute Genome Sequencing Center for Infectious Disease"/>
            <person name="Wu L."/>
            <person name="Ma J."/>
        </authorList>
    </citation>
    <scope>NUCLEOTIDE SEQUENCE [LARGE SCALE GENOMIC DNA]</scope>
    <source>
        <strain evidence="8">CGMCC 4.7177</strain>
    </source>
</reference>